<feature type="region of interest" description="Disordered" evidence="1">
    <location>
        <begin position="220"/>
        <end position="239"/>
    </location>
</feature>
<accession>A0A811PRM9</accession>
<evidence type="ECO:0000313" key="2">
    <source>
        <dbReference type="EMBL" id="CAD6247249.1"/>
    </source>
</evidence>
<feature type="region of interest" description="Disordered" evidence="1">
    <location>
        <begin position="43"/>
        <end position="74"/>
    </location>
</feature>
<feature type="compositionally biased region" description="Acidic residues" evidence="1">
    <location>
        <begin position="109"/>
        <end position="121"/>
    </location>
</feature>
<reference evidence="2" key="1">
    <citation type="submission" date="2020-10" db="EMBL/GenBank/DDBJ databases">
        <authorList>
            <person name="Han B."/>
            <person name="Lu T."/>
            <person name="Zhao Q."/>
            <person name="Huang X."/>
            <person name="Zhao Y."/>
        </authorList>
    </citation>
    <scope>NUCLEOTIDE SEQUENCE</scope>
</reference>
<protein>
    <submittedName>
        <fullName evidence="2">Uncharacterized protein</fullName>
    </submittedName>
</protein>
<dbReference type="Proteomes" id="UP000604825">
    <property type="component" value="Unassembled WGS sequence"/>
</dbReference>
<feature type="region of interest" description="Disordered" evidence="1">
    <location>
        <begin position="86"/>
        <end position="121"/>
    </location>
</feature>
<evidence type="ECO:0000256" key="1">
    <source>
        <dbReference type="SAM" id="MobiDB-lite"/>
    </source>
</evidence>
<dbReference type="AlphaFoldDB" id="A0A811PRM9"/>
<evidence type="ECO:0000313" key="3">
    <source>
        <dbReference type="Proteomes" id="UP000604825"/>
    </source>
</evidence>
<dbReference type="EMBL" id="CAJGYO010000007">
    <property type="protein sequence ID" value="CAD6247249.1"/>
    <property type="molecule type" value="Genomic_DNA"/>
</dbReference>
<keyword evidence="3" id="KW-1185">Reference proteome</keyword>
<organism evidence="2 3">
    <name type="scientific">Miscanthus lutarioriparius</name>
    <dbReference type="NCBI Taxonomy" id="422564"/>
    <lineage>
        <taxon>Eukaryota</taxon>
        <taxon>Viridiplantae</taxon>
        <taxon>Streptophyta</taxon>
        <taxon>Embryophyta</taxon>
        <taxon>Tracheophyta</taxon>
        <taxon>Spermatophyta</taxon>
        <taxon>Magnoliopsida</taxon>
        <taxon>Liliopsida</taxon>
        <taxon>Poales</taxon>
        <taxon>Poaceae</taxon>
        <taxon>PACMAD clade</taxon>
        <taxon>Panicoideae</taxon>
        <taxon>Andropogonodae</taxon>
        <taxon>Andropogoneae</taxon>
        <taxon>Saccharinae</taxon>
        <taxon>Miscanthus</taxon>
    </lineage>
</organism>
<sequence length="251" mass="28432">MAGRNILEGVVILHETIHEFHRKNLNRVIFKIDFEKAYDKNDQTQEKVAADPVEEHEANKLSSDKGSDDDYSQLQGSKGMLYKVESDSVDDEDQGRANGSGRNVGGATETEDEEDDDNCSDDMEGEVYLQQWVTDKLITLLDYPKSIGAKEIIRLAEDCSSTDDLVCMLVKSGFRSSSETCSFALNIYAKKLYQEDVVNRDVEVEEATELYLNTIENNEAHRQKDKMPEADDMHENAGEEKRLSVVLLEYE</sequence>
<comment type="caution">
    <text evidence="2">The sequence shown here is derived from an EMBL/GenBank/DDBJ whole genome shotgun (WGS) entry which is preliminary data.</text>
</comment>
<name>A0A811PRM9_9POAL</name>
<gene>
    <name evidence="2" type="ORF">NCGR_LOCUS31461</name>
</gene>
<proteinExistence type="predicted"/>
<feature type="compositionally biased region" description="Basic and acidic residues" evidence="1">
    <location>
        <begin position="43"/>
        <end position="68"/>
    </location>
</feature>